<evidence type="ECO:0000259" key="6">
    <source>
        <dbReference type="Pfam" id="PF01179"/>
    </source>
</evidence>
<dbReference type="Pfam" id="PF01179">
    <property type="entry name" value="Cu_amine_oxid"/>
    <property type="match status" value="1"/>
</dbReference>
<dbReference type="GO" id="GO:0008131">
    <property type="term" value="F:primary methylamine oxidase activity"/>
    <property type="evidence" value="ECO:0007669"/>
    <property type="project" value="InterPro"/>
</dbReference>
<dbReference type="GO" id="GO:0009308">
    <property type="term" value="P:amine metabolic process"/>
    <property type="evidence" value="ECO:0007669"/>
    <property type="project" value="InterPro"/>
</dbReference>
<dbReference type="PANTHER" id="PTHR10638:SF41">
    <property type="entry name" value="AMINE OXIDASE"/>
    <property type="match status" value="1"/>
</dbReference>
<dbReference type="InterPro" id="IPR036460">
    <property type="entry name" value="Cu_amine_oxidase_C_sf"/>
</dbReference>
<name>A0A3B0T7J7_9ZZZZ</name>
<evidence type="ECO:0000256" key="2">
    <source>
        <dbReference type="ARBA" id="ARBA00022723"/>
    </source>
</evidence>
<sequence length="499" mass="54713">VLKVPCYELETGTSHLYGRPITGVFAVIDVEEKRVLDVIDLGAVALPPQPDPRRVARAALKPVQMTSALGRNYKISGAIQVEWDNWSFHMRMERRVGPVISLVRYNDRGNRRLIAYQMSLSEMFVPYMDPGADWSYRTYMDSGEFGAGFLMSSLMAGSDCPADAAYITMAVPNDTGRSFPVRRAACIFERNTGDPLWRHGNPAQPTALTRPQVELVVRMIPVMGNTDYIIDWVFTQGGEIEIRTAVAGIAAVKGVAAATMDDPTAANDTANGTLVAPGTVAPMHDHFFNFRLDLDVDGARGSSGGNTLIRDAIVPKRLPQANPRRSLWVVESTPVGTEGPLSTRGRNGAWRVINPNLKTALGHNPGIQIVLGNQSVSTLAEDDDPQKRAGFAASTLWLTRYKPRELFAAGDYPTQSRGGGGLPGYVADRENVLNQDVVVWVTVGINHIPRVEDWPVILTDWYGFKLRPFNFFDENPAYNIPAGFATTTTGAPLLRKSIE</sequence>
<dbReference type="SUPFAM" id="SSF49998">
    <property type="entry name" value="Amine oxidase catalytic domain"/>
    <property type="match status" value="1"/>
</dbReference>
<dbReference type="InterPro" id="IPR000269">
    <property type="entry name" value="Cu_amine_oxidase"/>
</dbReference>
<keyword evidence="5" id="KW-0186">Copper</keyword>
<protein>
    <submittedName>
        <fullName evidence="7">Monoamine oxidase</fullName>
        <ecNumber evidence="7">1.4.3.4</ecNumber>
    </submittedName>
</protein>
<keyword evidence="3" id="KW-0801">TPQ</keyword>
<dbReference type="GO" id="GO:0005507">
    <property type="term" value="F:copper ion binding"/>
    <property type="evidence" value="ECO:0007669"/>
    <property type="project" value="InterPro"/>
</dbReference>
<feature type="domain" description="Copper amine oxidase catalytic" evidence="6">
    <location>
        <begin position="64"/>
        <end position="477"/>
    </location>
</feature>
<proteinExistence type="inferred from homology"/>
<dbReference type="InterPro" id="IPR015798">
    <property type="entry name" value="Cu_amine_oxidase_C"/>
</dbReference>
<keyword evidence="2" id="KW-0479">Metal-binding</keyword>
<evidence type="ECO:0000256" key="5">
    <source>
        <dbReference type="ARBA" id="ARBA00023008"/>
    </source>
</evidence>
<evidence type="ECO:0000256" key="4">
    <source>
        <dbReference type="ARBA" id="ARBA00023002"/>
    </source>
</evidence>
<keyword evidence="4 7" id="KW-0560">Oxidoreductase</keyword>
<evidence type="ECO:0000256" key="1">
    <source>
        <dbReference type="ARBA" id="ARBA00007983"/>
    </source>
</evidence>
<dbReference type="Gene3D" id="3.10.450.40">
    <property type="match status" value="1"/>
</dbReference>
<feature type="non-terminal residue" evidence="7">
    <location>
        <position position="1"/>
    </location>
</feature>
<dbReference type="AlphaFoldDB" id="A0A3B0T7J7"/>
<reference evidence="7" key="1">
    <citation type="submission" date="2018-06" db="EMBL/GenBank/DDBJ databases">
        <authorList>
            <person name="Zhirakovskaya E."/>
        </authorList>
    </citation>
    <scope>NUCLEOTIDE SEQUENCE</scope>
</reference>
<evidence type="ECO:0000313" key="7">
    <source>
        <dbReference type="EMBL" id="VAW10412.1"/>
    </source>
</evidence>
<dbReference type="Gene3D" id="2.70.98.20">
    <property type="entry name" value="Copper amine oxidase, catalytic domain"/>
    <property type="match status" value="1"/>
</dbReference>
<dbReference type="InterPro" id="IPR016182">
    <property type="entry name" value="Cu_amine_oxidase_N-reg"/>
</dbReference>
<dbReference type="EC" id="1.4.3.4" evidence="7"/>
<dbReference type="SUPFAM" id="SSF54416">
    <property type="entry name" value="Amine oxidase N-terminal region"/>
    <property type="match status" value="1"/>
</dbReference>
<dbReference type="PANTHER" id="PTHR10638">
    <property type="entry name" value="COPPER AMINE OXIDASE"/>
    <property type="match status" value="1"/>
</dbReference>
<dbReference type="GO" id="GO:0048038">
    <property type="term" value="F:quinone binding"/>
    <property type="evidence" value="ECO:0007669"/>
    <property type="project" value="InterPro"/>
</dbReference>
<evidence type="ECO:0000256" key="3">
    <source>
        <dbReference type="ARBA" id="ARBA00022772"/>
    </source>
</evidence>
<dbReference type="PROSITE" id="PS01165">
    <property type="entry name" value="COPPER_AMINE_OXID_2"/>
    <property type="match status" value="1"/>
</dbReference>
<dbReference type="GO" id="GO:0097621">
    <property type="term" value="F:monoamine oxidase activity"/>
    <property type="evidence" value="ECO:0007669"/>
    <property type="project" value="UniProtKB-EC"/>
</dbReference>
<dbReference type="InterPro" id="IPR049947">
    <property type="entry name" value="Cu_Am_Ox_Cu-bd"/>
</dbReference>
<dbReference type="EMBL" id="UOEM01000013">
    <property type="protein sequence ID" value="VAW10412.1"/>
    <property type="molecule type" value="Genomic_DNA"/>
</dbReference>
<accession>A0A3B0T7J7</accession>
<gene>
    <name evidence="7" type="ORF">MNBD_ALPHA09-1124</name>
</gene>
<organism evidence="7">
    <name type="scientific">hydrothermal vent metagenome</name>
    <dbReference type="NCBI Taxonomy" id="652676"/>
    <lineage>
        <taxon>unclassified sequences</taxon>
        <taxon>metagenomes</taxon>
        <taxon>ecological metagenomes</taxon>
    </lineage>
</organism>
<comment type="similarity">
    <text evidence="1">Belongs to the copper/topaquinone oxidase family.</text>
</comment>